<dbReference type="AlphaFoldDB" id="A0A517Y5S6"/>
<accession>A0A517Y5S6</accession>
<reference evidence="2 3" key="1">
    <citation type="submission" date="2019-02" db="EMBL/GenBank/DDBJ databases">
        <title>Deep-cultivation of Planctomycetes and their phenomic and genomic characterization uncovers novel biology.</title>
        <authorList>
            <person name="Wiegand S."/>
            <person name="Jogler M."/>
            <person name="Boedeker C."/>
            <person name="Pinto D."/>
            <person name="Vollmers J."/>
            <person name="Rivas-Marin E."/>
            <person name="Kohn T."/>
            <person name="Peeters S.H."/>
            <person name="Heuer A."/>
            <person name="Rast P."/>
            <person name="Oberbeckmann S."/>
            <person name="Bunk B."/>
            <person name="Jeske O."/>
            <person name="Meyerdierks A."/>
            <person name="Storesund J.E."/>
            <person name="Kallscheuer N."/>
            <person name="Luecker S."/>
            <person name="Lage O.M."/>
            <person name="Pohl T."/>
            <person name="Merkel B.J."/>
            <person name="Hornburger P."/>
            <person name="Mueller R.-W."/>
            <person name="Bruemmer F."/>
            <person name="Labrenz M."/>
            <person name="Spormann A.M."/>
            <person name="Op den Camp H."/>
            <person name="Overmann J."/>
            <person name="Amann R."/>
            <person name="Jetten M.S.M."/>
            <person name="Mascher T."/>
            <person name="Medema M.H."/>
            <person name="Devos D.P."/>
            <person name="Kaster A.-K."/>
            <person name="Ovreas L."/>
            <person name="Rohde M."/>
            <person name="Galperin M.Y."/>
            <person name="Jogler C."/>
        </authorList>
    </citation>
    <scope>NUCLEOTIDE SEQUENCE [LARGE SCALE GENOMIC DNA]</scope>
    <source>
        <strain evidence="2 3">ETA_A8</strain>
    </source>
</reference>
<evidence type="ECO:0000313" key="2">
    <source>
        <dbReference type="EMBL" id="QDU25591.1"/>
    </source>
</evidence>
<feature type="region of interest" description="Disordered" evidence="1">
    <location>
        <begin position="323"/>
        <end position="367"/>
    </location>
</feature>
<protein>
    <submittedName>
        <fullName evidence="2">Uncharacterized protein</fullName>
    </submittedName>
</protein>
<organism evidence="2 3">
    <name type="scientific">Anatilimnocola aggregata</name>
    <dbReference type="NCBI Taxonomy" id="2528021"/>
    <lineage>
        <taxon>Bacteria</taxon>
        <taxon>Pseudomonadati</taxon>
        <taxon>Planctomycetota</taxon>
        <taxon>Planctomycetia</taxon>
        <taxon>Pirellulales</taxon>
        <taxon>Pirellulaceae</taxon>
        <taxon>Anatilimnocola</taxon>
    </lineage>
</organism>
<feature type="compositionally biased region" description="Basic residues" evidence="1">
    <location>
        <begin position="86"/>
        <end position="99"/>
    </location>
</feature>
<name>A0A517Y5S6_9BACT</name>
<keyword evidence="3" id="KW-1185">Reference proteome</keyword>
<feature type="compositionally biased region" description="Pro residues" evidence="1">
    <location>
        <begin position="355"/>
        <end position="367"/>
    </location>
</feature>
<sequence>MPLPAIGAAIARGSAAVGRMLASAGGAIARGASSLGQGTVRVASSARGKFMHAARNTEAFARKRYRNTVRTFRSSRSAIGDVLARSSRKAKRPGKRKFRTQSESARSRRRVLPTMSDAWARSVRQGARSSAKASYRGENVMSRLFSPKSYLGGVASNVGAAQQSFREGNNVQGLLHSAKVAHSVGKPAAAVSAGVAGSVAATAVTMATMPKIVKEFGAALIESRRHISEVSAPYAVALAKLDTSRTFRNMQFGNRTGHAFSQLTNAQDRLEKALLPAQITLANIVAKVLTKVELGVTTLMTITTAVAQAFPEVQKALDRINENTRHQGRQESQALAGMAQRLANGEFTGRRNPPIEQPPAPPARNPN</sequence>
<evidence type="ECO:0000313" key="3">
    <source>
        <dbReference type="Proteomes" id="UP000315017"/>
    </source>
</evidence>
<feature type="region of interest" description="Disordered" evidence="1">
    <location>
        <begin position="84"/>
        <end position="111"/>
    </location>
</feature>
<gene>
    <name evidence="2" type="ORF">ETAA8_06610</name>
</gene>
<dbReference type="KEGG" id="aagg:ETAA8_06610"/>
<dbReference type="Proteomes" id="UP000315017">
    <property type="component" value="Chromosome"/>
</dbReference>
<evidence type="ECO:0000256" key="1">
    <source>
        <dbReference type="SAM" id="MobiDB-lite"/>
    </source>
</evidence>
<dbReference type="EMBL" id="CP036274">
    <property type="protein sequence ID" value="QDU25591.1"/>
    <property type="molecule type" value="Genomic_DNA"/>
</dbReference>
<proteinExistence type="predicted"/>